<dbReference type="InterPro" id="IPR010008">
    <property type="entry name" value="Vibrio_Phage_CTX_RstB"/>
</dbReference>
<dbReference type="Pfam" id="PF07459">
    <property type="entry name" value="CTX_RstB"/>
    <property type="match status" value="1"/>
</dbReference>
<organism evidence="1 2">
    <name type="scientific">Vibrio rumoiensis 1S-45</name>
    <dbReference type="NCBI Taxonomy" id="1188252"/>
    <lineage>
        <taxon>Bacteria</taxon>
        <taxon>Pseudomonadati</taxon>
        <taxon>Pseudomonadota</taxon>
        <taxon>Gammaproteobacteria</taxon>
        <taxon>Vibrionales</taxon>
        <taxon>Vibrionaceae</taxon>
        <taxon>Vibrio</taxon>
    </lineage>
</organism>
<evidence type="ECO:0008006" key="3">
    <source>
        <dbReference type="Google" id="ProtNLM"/>
    </source>
</evidence>
<protein>
    <recommendedName>
        <fullName evidence="3">Competence protein</fullName>
    </recommendedName>
</protein>
<evidence type="ECO:0000313" key="1">
    <source>
        <dbReference type="EMBL" id="OEF24062.1"/>
    </source>
</evidence>
<gene>
    <name evidence="1" type="ORF">A1QC_02620</name>
</gene>
<reference evidence="1 2" key="1">
    <citation type="journal article" date="2012" name="Science">
        <title>Ecological populations of bacteria act as socially cohesive units of antibiotic production and resistance.</title>
        <authorList>
            <person name="Cordero O.X."/>
            <person name="Wildschutte H."/>
            <person name="Kirkup B."/>
            <person name="Proehl S."/>
            <person name="Ngo L."/>
            <person name="Hussain F."/>
            <person name="Le Roux F."/>
            <person name="Mincer T."/>
            <person name="Polz M.F."/>
        </authorList>
    </citation>
    <scope>NUCLEOTIDE SEQUENCE [LARGE SCALE GENOMIC DNA]</scope>
    <source>
        <strain evidence="1 2">1S-45</strain>
    </source>
</reference>
<keyword evidence="2" id="KW-1185">Reference proteome</keyword>
<dbReference type="Proteomes" id="UP000094070">
    <property type="component" value="Unassembled WGS sequence"/>
</dbReference>
<dbReference type="EMBL" id="AJYK02000082">
    <property type="protein sequence ID" value="OEF24062.1"/>
    <property type="molecule type" value="Genomic_DNA"/>
</dbReference>
<comment type="caution">
    <text evidence="1">The sequence shown here is derived from an EMBL/GenBank/DDBJ whole genome shotgun (WGS) entry which is preliminary data.</text>
</comment>
<dbReference type="STRING" id="1188252.A1QC_02620"/>
<evidence type="ECO:0000313" key="2">
    <source>
        <dbReference type="Proteomes" id="UP000094070"/>
    </source>
</evidence>
<dbReference type="RefSeq" id="WP_017026014.1">
    <property type="nucleotide sequence ID" value="NZ_AJYK02000082.1"/>
</dbReference>
<sequence>MNDLNTMAYGLKNGNVVFIDDVERGLECESICLSCEGALIAKKGDVKVHHFAHHNGDGDSCNESVLHRLSKQIIEWECLISTPTYEVSVEAYDISDQVHKKSHIEESKVLSVDSVSLELASIGFIPDVTCNESGKKLYIEIVVSNDVSEEKLEKVKLDGTPMLVIDMSDFSAMDTLDTLKQGVIYDAPRYWAYHPDHEAMKANLKNDLRFEVSILDEKIISAVSSKLGLVSKSELLKPKTNSELIVLGYNSAYGYSKKNNRDFDFSTLLVAKPIQSTGSSNYTIRSCGGYELTQIAFNEGLIPELAKLRFPCLLDLEVSGSFLGGRVQSIVTNFKIV</sequence>
<name>A0A1E5E0U4_9VIBR</name>
<accession>A0A1E5E0U4</accession>
<dbReference type="eggNOG" id="COG4469">
    <property type="taxonomic scope" value="Bacteria"/>
</dbReference>
<proteinExistence type="predicted"/>
<dbReference type="OrthoDB" id="9134102at2"/>
<dbReference type="AlphaFoldDB" id="A0A1E5E0U4"/>